<feature type="region of interest" description="Disordered" evidence="1">
    <location>
        <begin position="48"/>
        <end position="94"/>
    </location>
</feature>
<gene>
    <name evidence="2" type="ORF">NSCI0253_LOCUS7194</name>
</gene>
<accession>A0A7S0ZUI7</accession>
<feature type="compositionally biased region" description="Polar residues" evidence="1">
    <location>
        <begin position="72"/>
        <end position="94"/>
    </location>
</feature>
<dbReference type="AlphaFoldDB" id="A0A7S0ZUI7"/>
<organism evidence="2">
    <name type="scientific">Noctiluca scintillans</name>
    <name type="common">Sea sparkle</name>
    <name type="synonym">Red tide dinoflagellate</name>
    <dbReference type="NCBI Taxonomy" id="2966"/>
    <lineage>
        <taxon>Eukaryota</taxon>
        <taxon>Sar</taxon>
        <taxon>Alveolata</taxon>
        <taxon>Dinophyceae</taxon>
        <taxon>Noctilucales</taxon>
        <taxon>Noctilucaceae</taxon>
        <taxon>Noctiluca</taxon>
    </lineage>
</organism>
<sequence>MELYTLPCHQTRPTPTRGQTDKETPLVCAYNFTNMRSGRGWKLELDVDGRWKHTPPQNVSQDVDPKHPQDGGSVNQTTSSSPISLSCTKRPQKTFNENTLQHRLAEKMSNLEKLTKKGEETHTLASNLLNLRKQ</sequence>
<proteinExistence type="predicted"/>
<name>A0A7S0ZUI7_NOCSC</name>
<evidence type="ECO:0000313" key="2">
    <source>
        <dbReference type="EMBL" id="CAD8832846.1"/>
    </source>
</evidence>
<protein>
    <submittedName>
        <fullName evidence="2">Uncharacterized protein</fullName>
    </submittedName>
</protein>
<dbReference type="EMBL" id="HBFQ01010274">
    <property type="protein sequence ID" value="CAD8832846.1"/>
    <property type="molecule type" value="Transcribed_RNA"/>
</dbReference>
<reference evidence="2" key="1">
    <citation type="submission" date="2021-01" db="EMBL/GenBank/DDBJ databases">
        <authorList>
            <person name="Corre E."/>
            <person name="Pelletier E."/>
            <person name="Niang G."/>
            <person name="Scheremetjew M."/>
            <person name="Finn R."/>
            <person name="Kale V."/>
            <person name="Holt S."/>
            <person name="Cochrane G."/>
            <person name="Meng A."/>
            <person name="Brown T."/>
            <person name="Cohen L."/>
        </authorList>
    </citation>
    <scope>NUCLEOTIDE SEQUENCE</scope>
</reference>
<evidence type="ECO:0000256" key="1">
    <source>
        <dbReference type="SAM" id="MobiDB-lite"/>
    </source>
</evidence>